<feature type="transmembrane region" description="Helical" evidence="2">
    <location>
        <begin position="191"/>
        <end position="210"/>
    </location>
</feature>
<keyword evidence="4" id="KW-1185">Reference proteome</keyword>
<proteinExistence type="predicted"/>
<keyword evidence="2" id="KW-0812">Transmembrane</keyword>
<evidence type="ECO:0000256" key="2">
    <source>
        <dbReference type="SAM" id="Phobius"/>
    </source>
</evidence>
<dbReference type="EMBL" id="AP027141">
    <property type="protein sequence ID" value="BDV29790.1"/>
    <property type="molecule type" value="Genomic_DNA"/>
</dbReference>
<feature type="region of interest" description="Disordered" evidence="1">
    <location>
        <begin position="1"/>
        <end position="26"/>
    </location>
</feature>
<evidence type="ECO:0000256" key="1">
    <source>
        <dbReference type="SAM" id="MobiDB-lite"/>
    </source>
</evidence>
<evidence type="ECO:0000313" key="4">
    <source>
        <dbReference type="Proteomes" id="UP001317779"/>
    </source>
</evidence>
<keyword evidence="2" id="KW-0472">Membrane</keyword>
<gene>
    <name evidence="3" type="ORF">Microterr_04500</name>
</gene>
<sequence>MPGSRADMMSDAGRGRTRNAPRPGTLGDLGMDMLKKAFAAAAVAAALTLTGASAATAASGYPAAPPVCEAVPTTIAVGETSTITCVWVDDELDGRTVTFSTQGPAVRDDTLSSLVFASEKGSSSATAPIAGRTAAVTFTGPAERVYPISVSWSDETEVLLEVPITVTQAADAGPDAGAALPSTGGTVPTEALWIGVGAVGLGAIAVYAAVARRRRSHR</sequence>
<evidence type="ECO:0008006" key="5">
    <source>
        <dbReference type="Google" id="ProtNLM"/>
    </source>
</evidence>
<organism evidence="3 4">
    <name type="scientific">Microbacterium terricola</name>
    <dbReference type="NCBI Taxonomy" id="344163"/>
    <lineage>
        <taxon>Bacteria</taxon>
        <taxon>Bacillati</taxon>
        <taxon>Actinomycetota</taxon>
        <taxon>Actinomycetes</taxon>
        <taxon>Micrococcales</taxon>
        <taxon>Microbacteriaceae</taxon>
        <taxon>Microbacterium</taxon>
    </lineage>
</organism>
<keyword evidence="2" id="KW-1133">Transmembrane helix</keyword>
<reference evidence="3 4" key="1">
    <citation type="submission" date="2022-12" db="EMBL/GenBank/DDBJ databases">
        <title>Microbacterium terricola strain KV-448 chromosome, complete genome.</title>
        <authorList>
            <person name="Oshima T."/>
            <person name="Moriya T."/>
            <person name="Bessho Y."/>
        </authorList>
    </citation>
    <scope>NUCLEOTIDE SEQUENCE [LARGE SCALE GENOMIC DNA]</scope>
    <source>
        <strain evidence="3 4">KV-448</strain>
    </source>
</reference>
<accession>A0ABM8DW93</accession>
<name>A0ABM8DW93_9MICO</name>
<evidence type="ECO:0000313" key="3">
    <source>
        <dbReference type="EMBL" id="BDV29790.1"/>
    </source>
</evidence>
<protein>
    <recommendedName>
        <fullName evidence="5">LPXTG cell wall anchor domain-containing protein</fullName>
    </recommendedName>
</protein>
<dbReference type="Proteomes" id="UP001317779">
    <property type="component" value="Chromosome"/>
</dbReference>